<accession>A0A6J4UYH6</accession>
<sequence>MDQHSDSRRMTSVEIQAVTVDDAVRLALEQLGRGEDEVEIEILSDAGADAGDEALVRVTVKGMASQPEPRAARGRG</sequence>
<dbReference type="Pfam" id="PF14804">
    <property type="entry name" value="Jag_N"/>
    <property type="match status" value="1"/>
</dbReference>
<dbReference type="AlphaFoldDB" id="A0A6J4UYH6"/>
<reference evidence="2" key="1">
    <citation type="submission" date="2020-02" db="EMBL/GenBank/DDBJ databases">
        <authorList>
            <person name="Meier V. D."/>
        </authorList>
    </citation>
    <scope>NUCLEOTIDE SEQUENCE</scope>
    <source>
        <strain evidence="2">AVDCRST_MAG59</strain>
    </source>
</reference>
<gene>
    <name evidence="2" type="ORF">AVDCRST_MAG59-2866</name>
</gene>
<dbReference type="EMBL" id="CADCWF010000192">
    <property type="protein sequence ID" value="CAA9564344.1"/>
    <property type="molecule type" value="Genomic_DNA"/>
</dbReference>
<proteinExistence type="predicted"/>
<evidence type="ECO:0000313" key="2">
    <source>
        <dbReference type="EMBL" id="CAA9564344.1"/>
    </source>
</evidence>
<feature type="domain" description="RNA-binding protein KhpB N-terminal" evidence="1">
    <location>
        <begin position="14"/>
        <end position="61"/>
    </location>
</feature>
<dbReference type="SMART" id="SM01245">
    <property type="entry name" value="Jag_N"/>
    <property type="match status" value="1"/>
</dbReference>
<organism evidence="2">
    <name type="scientific">uncultured Thermomicrobiales bacterium</name>
    <dbReference type="NCBI Taxonomy" id="1645740"/>
    <lineage>
        <taxon>Bacteria</taxon>
        <taxon>Pseudomonadati</taxon>
        <taxon>Thermomicrobiota</taxon>
        <taxon>Thermomicrobia</taxon>
        <taxon>Thermomicrobiales</taxon>
        <taxon>environmental samples</taxon>
    </lineage>
</organism>
<dbReference type="InterPro" id="IPR038247">
    <property type="entry name" value="Jag_N_dom_sf"/>
</dbReference>
<feature type="non-terminal residue" evidence="2">
    <location>
        <position position="76"/>
    </location>
</feature>
<name>A0A6J4UYH6_9BACT</name>
<dbReference type="InterPro" id="IPR032782">
    <property type="entry name" value="KhpB_N"/>
</dbReference>
<protein>
    <recommendedName>
        <fullName evidence="1">RNA-binding protein KhpB N-terminal domain-containing protein</fullName>
    </recommendedName>
</protein>
<evidence type="ECO:0000259" key="1">
    <source>
        <dbReference type="SMART" id="SM01245"/>
    </source>
</evidence>
<dbReference type="Gene3D" id="3.30.30.80">
    <property type="entry name" value="probable RNA-binding protein from clostridium symbiosum atcc 14940"/>
    <property type="match status" value="1"/>
</dbReference>